<reference evidence="1 2" key="1">
    <citation type="submission" date="2020-03" db="EMBL/GenBank/DDBJ databases">
        <title>Soil Listeria distribution.</title>
        <authorList>
            <person name="Liao J."/>
            <person name="Wiedmann M."/>
        </authorList>
    </citation>
    <scope>NUCLEOTIDE SEQUENCE [LARGE SCALE GENOMIC DNA]</scope>
    <source>
        <strain evidence="1 2">FSL L7-1523</strain>
    </source>
</reference>
<dbReference type="EMBL" id="JAARRL010000035">
    <property type="protein sequence ID" value="MBC1501974.1"/>
    <property type="molecule type" value="Genomic_DNA"/>
</dbReference>
<accession>A0A841Z9Y2</accession>
<comment type="caution">
    <text evidence="1">The sequence shown here is derived from an EMBL/GenBank/DDBJ whole genome shotgun (WGS) entry which is preliminary data.</text>
</comment>
<gene>
    <name evidence="1" type="ORF">HB943_15340</name>
</gene>
<evidence type="ECO:0000313" key="2">
    <source>
        <dbReference type="Proteomes" id="UP000564536"/>
    </source>
</evidence>
<dbReference type="RefSeq" id="WP_185427398.1">
    <property type="nucleotide sequence ID" value="NZ_JAARRL010000035.1"/>
</dbReference>
<evidence type="ECO:0000313" key="1">
    <source>
        <dbReference type="EMBL" id="MBC1501974.1"/>
    </source>
</evidence>
<proteinExistence type="predicted"/>
<dbReference type="AlphaFoldDB" id="A0A841Z9Y2"/>
<organism evidence="1 2">
    <name type="scientific">Listeria weihenstephanensis</name>
    <dbReference type="NCBI Taxonomy" id="1006155"/>
    <lineage>
        <taxon>Bacteria</taxon>
        <taxon>Bacillati</taxon>
        <taxon>Bacillota</taxon>
        <taxon>Bacilli</taxon>
        <taxon>Bacillales</taxon>
        <taxon>Listeriaceae</taxon>
        <taxon>Listeria</taxon>
    </lineage>
</organism>
<dbReference type="Proteomes" id="UP000564536">
    <property type="component" value="Unassembled WGS sequence"/>
</dbReference>
<protein>
    <submittedName>
        <fullName evidence="1">Uncharacterized protein</fullName>
    </submittedName>
</protein>
<sequence>MDKLHPTKAELEFLSLAFNKFYDIYEEILYKSSFWNETAFYRFSKIKEAYSLYGELQMYEPIKWKLQEMKISRPPMESEIAKELFKCIRNIFSHFPFFSCWNEVWITEELINWNKPNQSIDKFIKKYLNHKEVEYRFWESETKKMTYVSIKFPVDFSNKIFLKDIISEREGVKFSLILMKQVMDSCVVK</sequence>
<name>A0A841Z9Y2_9LIST</name>